<feature type="domain" description="SnoaL-like" evidence="1">
    <location>
        <begin position="22"/>
        <end position="128"/>
    </location>
</feature>
<evidence type="ECO:0000259" key="1">
    <source>
        <dbReference type="Pfam" id="PF12680"/>
    </source>
</evidence>
<accession>A0A6N8DHZ5</accession>
<dbReference type="AlphaFoldDB" id="A0A6N8DHZ5"/>
<reference evidence="2 3" key="1">
    <citation type="submission" date="2019-11" db="EMBL/GenBank/DDBJ databases">
        <title>Whole-genome sequence of a Rhodoblastus acidophilus DSM 142.</title>
        <authorList>
            <person name="Kyndt J.A."/>
            <person name="Meyer T.E."/>
        </authorList>
    </citation>
    <scope>NUCLEOTIDE SEQUENCE [LARGE SCALE GENOMIC DNA]</scope>
    <source>
        <strain evidence="2 3">DSM 142</strain>
    </source>
</reference>
<comment type="caution">
    <text evidence="2">The sequence shown here is derived from an EMBL/GenBank/DDBJ whole genome shotgun (WGS) entry which is preliminary data.</text>
</comment>
<name>A0A6N8DHZ5_RHOAC</name>
<dbReference type="InterPro" id="IPR037401">
    <property type="entry name" value="SnoaL-like"/>
</dbReference>
<dbReference type="RefSeq" id="WP_155444740.1">
    <property type="nucleotide sequence ID" value="NZ_JAOQNR010000002.1"/>
</dbReference>
<evidence type="ECO:0000313" key="2">
    <source>
        <dbReference type="EMBL" id="MTV30082.1"/>
    </source>
</evidence>
<dbReference type="InterPro" id="IPR032710">
    <property type="entry name" value="NTF2-like_dom_sf"/>
</dbReference>
<proteinExistence type="predicted"/>
<evidence type="ECO:0000313" key="3">
    <source>
        <dbReference type="Proteomes" id="UP000439113"/>
    </source>
</evidence>
<protein>
    <recommendedName>
        <fullName evidence="1">SnoaL-like domain-containing protein</fullName>
    </recommendedName>
</protein>
<dbReference type="Gene3D" id="3.10.450.50">
    <property type="match status" value="1"/>
</dbReference>
<dbReference type="Pfam" id="PF12680">
    <property type="entry name" value="SnoaL_2"/>
    <property type="match status" value="1"/>
</dbReference>
<dbReference type="EMBL" id="WNKS01000002">
    <property type="protein sequence ID" value="MTV30082.1"/>
    <property type="molecule type" value="Genomic_DNA"/>
</dbReference>
<dbReference type="SUPFAM" id="SSF54427">
    <property type="entry name" value="NTF2-like"/>
    <property type="match status" value="1"/>
</dbReference>
<organism evidence="2 3">
    <name type="scientific">Rhodoblastus acidophilus</name>
    <name type="common">Rhodopseudomonas acidophila</name>
    <dbReference type="NCBI Taxonomy" id="1074"/>
    <lineage>
        <taxon>Bacteria</taxon>
        <taxon>Pseudomonadati</taxon>
        <taxon>Pseudomonadota</taxon>
        <taxon>Alphaproteobacteria</taxon>
        <taxon>Hyphomicrobiales</taxon>
        <taxon>Rhodoblastaceae</taxon>
        <taxon>Rhodoblastus</taxon>
    </lineage>
</organism>
<dbReference type="Proteomes" id="UP000439113">
    <property type="component" value="Unassembled WGS sequence"/>
</dbReference>
<dbReference type="OrthoDB" id="8076455at2"/>
<gene>
    <name evidence="2" type="ORF">GJ654_03630</name>
</gene>
<sequence length="146" mass="16334">MRSKETLNALAEVDRQLIETRVRRLLELRAENNLRAMLDYVADDIVFEVRGGWMALPYSGPVKGKANVAKAMMCLMTQYENLGSTVHSLTIDGESVAIRRTARVRHRGTNRVADVDIADFVRFRDGLVIGLSEVADTVTLAELDEI</sequence>